<sequence>MADIWQAIRAITPGDEFRVCPACGYKLGFHTSLLRTEGGLLVILICPECGARFDTGWMVPDGRSA</sequence>
<organism evidence="1 2">
    <name type="scientific">Methanosphaerula palustris (strain ATCC BAA-1556 / DSM 19958 / E1-9c)</name>
    <dbReference type="NCBI Taxonomy" id="521011"/>
    <lineage>
        <taxon>Archaea</taxon>
        <taxon>Methanobacteriati</taxon>
        <taxon>Methanobacteriota</taxon>
        <taxon>Stenosarchaea group</taxon>
        <taxon>Methanomicrobia</taxon>
        <taxon>Methanomicrobiales</taxon>
        <taxon>Methanoregulaceae</taxon>
        <taxon>Methanosphaerula</taxon>
    </lineage>
</organism>
<dbReference type="RefSeq" id="WP_012619353.1">
    <property type="nucleotide sequence ID" value="NC_011832.1"/>
</dbReference>
<dbReference type="Proteomes" id="UP000002457">
    <property type="component" value="Chromosome"/>
</dbReference>
<accession>B8GGB6</accession>
<dbReference type="KEGG" id="mpl:Mpal_2779"/>
<dbReference type="EMBL" id="CP001338">
    <property type="protein sequence ID" value="ACL18034.1"/>
    <property type="molecule type" value="Genomic_DNA"/>
</dbReference>
<dbReference type="AlphaFoldDB" id="B8GGB6"/>
<gene>
    <name evidence="1" type="ordered locus">Mpal_2779</name>
</gene>
<dbReference type="OrthoDB" id="71000at2157"/>
<reference evidence="1 2" key="1">
    <citation type="journal article" date="2015" name="Genome Announc.">
        <title>Complete Genome Sequence of Methanosphaerula palustris E1-9CT, a Hydrogenotrophic Methanogen Isolated from a Minerotrophic Fen Peatland.</title>
        <authorList>
            <person name="Cadillo-Quiroz H."/>
            <person name="Browne P."/>
            <person name="Kyrpides N."/>
            <person name="Woyke T."/>
            <person name="Goodwin L."/>
            <person name="Detter C."/>
            <person name="Yavitt J.B."/>
            <person name="Zinder S.H."/>
        </authorList>
    </citation>
    <scope>NUCLEOTIDE SEQUENCE [LARGE SCALE GENOMIC DNA]</scope>
    <source>
        <strain evidence="2">ATCC BAA-1556 / DSM 19958 / E1-9c</strain>
    </source>
</reference>
<evidence type="ECO:0000313" key="1">
    <source>
        <dbReference type="EMBL" id="ACL18034.1"/>
    </source>
</evidence>
<proteinExistence type="predicted"/>
<dbReference type="eggNOG" id="arCOG09503">
    <property type="taxonomic scope" value="Archaea"/>
</dbReference>
<keyword evidence="2" id="KW-1185">Reference proteome</keyword>
<dbReference type="STRING" id="521011.Mpal_2779"/>
<protein>
    <submittedName>
        <fullName evidence="1">Uncharacterized protein</fullName>
    </submittedName>
</protein>
<dbReference type="HOGENOM" id="CLU_170798_0_0_2"/>
<dbReference type="GeneID" id="7271046"/>
<name>B8GGB6_METPE</name>
<evidence type="ECO:0000313" key="2">
    <source>
        <dbReference type="Proteomes" id="UP000002457"/>
    </source>
</evidence>